<proteinExistence type="predicted"/>
<evidence type="ECO:0000313" key="2">
    <source>
        <dbReference type="Proteomes" id="UP000192266"/>
    </source>
</evidence>
<evidence type="ECO:0000313" key="1">
    <source>
        <dbReference type="EMBL" id="SMB97400.1"/>
    </source>
</evidence>
<organism evidence="1 2">
    <name type="scientific">Hymenobacter roseosalivarius DSM 11622</name>
    <dbReference type="NCBI Taxonomy" id="645990"/>
    <lineage>
        <taxon>Bacteria</taxon>
        <taxon>Pseudomonadati</taxon>
        <taxon>Bacteroidota</taxon>
        <taxon>Cytophagia</taxon>
        <taxon>Cytophagales</taxon>
        <taxon>Hymenobacteraceae</taxon>
        <taxon>Hymenobacter</taxon>
    </lineage>
</organism>
<name>A0A1W1VVX8_9BACT</name>
<accession>A0A1W1VVX8</accession>
<reference evidence="1 2" key="1">
    <citation type="submission" date="2017-04" db="EMBL/GenBank/DDBJ databases">
        <authorList>
            <person name="Afonso C.L."/>
            <person name="Miller P.J."/>
            <person name="Scott M.A."/>
            <person name="Spackman E."/>
            <person name="Goraichik I."/>
            <person name="Dimitrov K.M."/>
            <person name="Suarez D.L."/>
            <person name="Swayne D.E."/>
        </authorList>
    </citation>
    <scope>NUCLEOTIDE SEQUENCE [LARGE SCALE GENOMIC DNA]</scope>
    <source>
        <strain evidence="1 2">DSM 11622</strain>
    </source>
</reference>
<dbReference type="EMBL" id="FWWW01000075">
    <property type="protein sequence ID" value="SMB97400.1"/>
    <property type="molecule type" value="Genomic_DNA"/>
</dbReference>
<dbReference type="Proteomes" id="UP000192266">
    <property type="component" value="Unassembled WGS sequence"/>
</dbReference>
<gene>
    <name evidence="1" type="ORF">SAMN00120144_0408</name>
</gene>
<protein>
    <submittedName>
        <fullName evidence="1">Uncharacterized protein</fullName>
    </submittedName>
</protein>
<dbReference type="STRING" id="645990.SAMN00120144_0408"/>
<sequence>MGQWVSNLLNSPLLAKTATYLVWIASLRSDNASNSVKVTVGDKRREVD</sequence>
<keyword evidence="2" id="KW-1185">Reference proteome</keyword>
<dbReference type="AlphaFoldDB" id="A0A1W1VVX8"/>